<feature type="domain" description="Metallo-beta-lactamase" evidence="10">
    <location>
        <begin position="11"/>
        <end position="169"/>
    </location>
</feature>
<evidence type="ECO:0000256" key="7">
    <source>
        <dbReference type="ARBA" id="ARBA00022801"/>
    </source>
</evidence>
<organism evidence="11">
    <name type="scientific">marine metagenome</name>
    <dbReference type="NCBI Taxonomy" id="408172"/>
    <lineage>
        <taxon>unclassified sequences</taxon>
        <taxon>metagenomes</taxon>
        <taxon>ecological metagenomes</taxon>
    </lineage>
</organism>
<dbReference type="Pfam" id="PF00753">
    <property type="entry name" value="Lactamase_B"/>
    <property type="match status" value="1"/>
</dbReference>
<keyword evidence="7" id="KW-0378">Hydrolase</keyword>
<comment type="pathway">
    <text evidence="3">Secondary metabolite metabolism; methylglyoxal degradation; (R)-lactate from methylglyoxal: step 2/2.</text>
</comment>
<accession>A0A382BAQ6</accession>
<keyword evidence="6" id="KW-0479">Metal-binding</keyword>
<dbReference type="AlphaFoldDB" id="A0A382BAQ6"/>
<evidence type="ECO:0000256" key="3">
    <source>
        <dbReference type="ARBA" id="ARBA00004963"/>
    </source>
</evidence>
<dbReference type="InterPro" id="IPR017782">
    <property type="entry name" value="Hydroxyacylglutathione_Hdrlase"/>
</dbReference>
<name>A0A382BAQ6_9ZZZZ</name>
<dbReference type="SMART" id="SM00849">
    <property type="entry name" value="Lactamase_B"/>
    <property type="match status" value="1"/>
</dbReference>
<dbReference type="PANTHER" id="PTHR43705:SF1">
    <property type="entry name" value="HYDROXYACYLGLUTATHIONE HYDROLASE GLOB"/>
    <property type="match status" value="1"/>
</dbReference>
<dbReference type="GO" id="GO:0019243">
    <property type="term" value="P:methylglyoxal catabolic process to D-lactate via S-lactoyl-glutathione"/>
    <property type="evidence" value="ECO:0007669"/>
    <property type="project" value="InterPro"/>
</dbReference>
<gene>
    <name evidence="11" type="ORF">METZ01_LOCUS163702</name>
</gene>
<dbReference type="HAMAP" id="MF_01374">
    <property type="entry name" value="Glyoxalase_2"/>
    <property type="match status" value="1"/>
</dbReference>
<comment type="similarity">
    <text evidence="4">Belongs to the metallo-beta-lactamase superfamily. Glyoxalase II family.</text>
</comment>
<dbReference type="Pfam" id="PF16123">
    <property type="entry name" value="HAGH_C"/>
    <property type="match status" value="1"/>
</dbReference>
<evidence type="ECO:0000259" key="10">
    <source>
        <dbReference type="SMART" id="SM00849"/>
    </source>
</evidence>
<dbReference type="InterPro" id="IPR036866">
    <property type="entry name" value="RibonucZ/Hydroxyglut_hydro"/>
</dbReference>
<dbReference type="InterPro" id="IPR001279">
    <property type="entry name" value="Metallo-B-lactamas"/>
</dbReference>
<dbReference type="SUPFAM" id="SSF56281">
    <property type="entry name" value="Metallo-hydrolase/oxidoreductase"/>
    <property type="match status" value="1"/>
</dbReference>
<protein>
    <recommendedName>
        <fullName evidence="5">hydroxyacylglutathione hydrolase</fullName>
        <ecNumber evidence="5">3.1.2.6</ecNumber>
    </recommendedName>
    <alternativeName>
        <fullName evidence="9">Glyoxalase II</fullName>
    </alternativeName>
</protein>
<evidence type="ECO:0000256" key="4">
    <source>
        <dbReference type="ARBA" id="ARBA00006759"/>
    </source>
</evidence>
<sequence>MKIEIIPCLKDNYAYVIIDENNKKTCVVDPSESEPIINFLEMNNLRLNYILNTHHHYDHIGGNSELKKKYKAKVVGFKEDYKRIPGIDTKLKDGEIWKEDNFEAKVMHIPGHTLGHICFYFYNDNNLFTGDTLFSLGCGRIFEGTYQQMFSSLEKIKKLPPKTKIYCGHEYTLQNSKFCIQYDKENQNLIKKIKDINEKLKNNKPTIPSTLEDELKNNIFLRSDKQNIKTNLNISSSSPLVTFSKLRDLKDNF</sequence>
<dbReference type="Gene3D" id="3.60.15.10">
    <property type="entry name" value="Ribonuclease Z/Hydroxyacylglutathione hydrolase-like"/>
    <property type="match status" value="1"/>
</dbReference>
<dbReference type="EMBL" id="UINC01028946">
    <property type="protein sequence ID" value="SVB10848.1"/>
    <property type="molecule type" value="Genomic_DNA"/>
</dbReference>
<keyword evidence="8" id="KW-0862">Zinc</keyword>
<dbReference type="InterPro" id="IPR032282">
    <property type="entry name" value="HAGH_C"/>
</dbReference>
<dbReference type="NCBIfam" id="TIGR03413">
    <property type="entry name" value="GSH_gloB"/>
    <property type="match status" value="1"/>
</dbReference>
<evidence type="ECO:0000256" key="6">
    <source>
        <dbReference type="ARBA" id="ARBA00022723"/>
    </source>
</evidence>
<evidence type="ECO:0000256" key="9">
    <source>
        <dbReference type="ARBA" id="ARBA00031044"/>
    </source>
</evidence>
<dbReference type="InterPro" id="IPR050110">
    <property type="entry name" value="Glyoxalase_II_hydrolase"/>
</dbReference>
<comment type="catalytic activity">
    <reaction evidence="1">
        <text>an S-(2-hydroxyacyl)glutathione + H2O = a 2-hydroxy carboxylate + glutathione + H(+)</text>
        <dbReference type="Rhea" id="RHEA:21864"/>
        <dbReference type="ChEBI" id="CHEBI:15377"/>
        <dbReference type="ChEBI" id="CHEBI:15378"/>
        <dbReference type="ChEBI" id="CHEBI:57925"/>
        <dbReference type="ChEBI" id="CHEBI:58896"/>
        <dbReference type="ChEBI" id="CHEBI:71261"/>
        <dbReference type="EC" id="3.1.2.6"/>
    </reaction>
</comment>
<evidence type="ECO:0000256" key="2">
    <source>
        <dbReference type="ARBA" id="ARBA00001947"/>
    </source>
</evidence>
<evidence type="ECO:0000256" key="5">
    <source>
        <dbReference type="ARBA" id="ARBA00011917"/>
    </source>
</evidence>
<dbReference type="EC" id="3.1.2.6" evidence="5"/>
<dbReference type="GO" id="GO:0004416">
    <property type="term" value="F:hydroxyacylglutathione hydrolase activity"/>
    <property type="evidence" value="ECO:0007669"/>
    <property type="project" value="UniProtKB-EC"/>
</dbReference>
<dbReference type="GO" id="GO:0046872">
    <property type="term" value="F:metal ion binding"/>
    <property type="evidence" value="ECO:0007669"/>
    <property type="project" value="UniProtKB-KW"/>
</dbReference>
<dbReference type="PANTHER" id="PTHR43705">
    <property type="entry name" value="HYDROXYACYLGLUTATHIONE HYDROLASE"/>
    <property type="match status" value="1"/>
</dbReference>
<evidence type="ECO:0000256" key="8">
    <source>
        <dbReference type="ARBA" id="ARBA00022833"/>
    </source>
</evidence>
<evidence type="ECO:0000256" key="1">
    <source>
        <dbReference type="ARBA" id="ARBA00001623"/>
    </source>
</evidence>
<dbReference type="InterPro" id="IPR035680">
    <property type="entry name" value="Clx_II_MBL"/>
</dbReference>
<dbReference type="PIRSF" id="PIRSF005457">
    <property type="entry name" value="Glx"/>
    <property type="match status" value="1"/>
</dbReference>
<dbReference type="CDD" id="cd07723">
    <property type="entry name" value="hydroxyacylglutathione_hydrolase_MBL-fold"/>
    <property type="match status" value="1"/>
</dbReference>
<comment type="cofactor">
    <cofactor evidence="2">
        <name>Zn(2+)</name>
        <dbReference type="ChEBI" id="CHEBI:29105"/>
    </cofactor>
</comment>
<proteinExistence type="inferred from homology"/>
<reference evidence="11" key="1">
    <citation type="submission" date="2018-05" db="EMBL/GenBank/DDBJ databases">
        <authorList>
            <person name="Lanie J.A."/>
            <person name="Ng W.-L."/>
            <person name="Kazmierczak K.M."/>
            <person name="Andrzejewski T.M."/>
            <person name="Davidsen T.M."/>
            <person name="Wayne K.J."/>
            <person name="Tettelin H."/>
            <person name="Glass J.I."/>
            <person name="Rusch D."/>
            <person name="Podicherti R."/>
            <person name="Tsui H.-C.T."/>
            <person name="Winkler M.E."/>
        </authorList>
    </citation>
    <scope>NUCLEOTIDE SEQUENCE</scope>
</reference>
<evidence type="ECO:0000313" key="11">
    <source>
        <dbReference type="EMBL" id="SVB10848.1"/>
    </source>
</evidence>